<evidence type="ECO:0000313" key="1">
    <source>
        <dbReference type="EMBL" id="AZV77135.1"/>
    </source>
</evidence>
<sequence>MRDLLLKFGESVVGPKRAKRMFSHLLNQNNFGPATIHPYGFYIWKLPSITPDFTLRVHAWLPGIRNRQQPDWPPHTHNSDLHSFLLSGTIVNQTWDLKTGEKGDAQVYEVGYSGGLSTLVKTPIVGDLMPTGEATYSASANYLVPAGKYHASEVQVQSSAVTVVLLGNQTQGAAKVAGSPGGEKNYVFDRQDASHAEQETAREIVIEALKKIR</sequence>
<evidence type="ECO:0000313" key="2">
    <source>
        <dbReference type="Proteomes" id="UP000283063"/>
    </source>
</evidence>
<accession>A0A3T0MZE2</accession>
<dbReference type="AlphaFoldDB" id="A0A3T0MZE2"/>
<gene>
    <name evidence="1" type="ORF">EBB79_03995</name>
</gene>
<reference evidence="1 2" key="1">
    <citation type="submission" date="2018-10" db="EMBL/GenBank/DDBJ databases">
        <title>Parasedimentitalea marina sp. nov., a psychrophilic bacterium isolated from deep seawater of the New Britain Trench.</title>
        <authorList>
            <person name="Cao J."/>
        </authorList>
    </citation>
    <scope>NUCLEOTIDE SEQUENCE [LARGE SCALE GENOMIC DNA]</scope>
    <source>
        <strain evidence="1 2">W43</strain>
    </source>
</reference>
<protein>
    <submittedName>
        <fullName evidence="1">Uncharacterized protein</fullName>
    </submittedName>
</protein>
<keyword evidence="2" id="KW-1185">Reference proteome</keyword>
<organism evidence="1 2">
    <name type="scientific">Parasedimentitalea marina</name>
    <dbReference type="NCBI Taxonomy" id="2483033"/>
    <lineage>
        <taxon>Bacteria</taxon>
        <taxon>Pseudomonadati</taxon>
        <taxon>Pseudomonadota</taxon>
        <taxon>Alphaproteobacteria</taxon>
        <taxon>Rhodobacterales</taxon>
        <taxon>Paracoccaceae</taxon>
        <taxon>Parasedimentitalea</taxon>
    </lineage>
</organism>
<dbReference type="OrthoDB" id="7832908at2"/>
<dbReference type="RefSeq" id="WP_127747683.1">
    <property type="nucleotide sequence ID" value="NZ_CP033219.1"/>
</dbReference>
<name>A0A3T0MZE2_9RHOB</name>
<dbReference type="Proteomes" id="UP000283063">
    <property type="component" value="Chromosome"/>
</dbReference>
<dbReference type="SUPFAM" id="SSF51182">
    <property type="entry name" value="RmlC-like cupins"/>
    <property type="match status" value="1"/>
</dbReference>
<proteinExistence type="predicted"/>
<dbReference type="EMBL" id="CP033219">
    <property type="protein sequence ID" value="AZV77135.1"/>
    <property type="molecule type" value="Genomic_DNA"/>
</dbReference>
<dbReference type="InterPro" id="IPR011051">
    <property type="entry name" value="RmlC_Cupin_sf"/>
</dbReference>
<dbReference type="KEGG" id="sedi:EBB79_03995"/>